<evidence type="ECO:0008006" key="3">
    <source>
        <dbReference type="Google" id="ProtNLM"/>
    </source>
</evidence>
<evidence type="ECO:0000313" key="1">
    <source>
        <dbReference type="EMBL" id="SEJ16966.1"/>
    </source>
</evidence>
<dbReference type="Proteomes" id="UP000199532">
    <property type="component" value="Unassembled WGS sequence"/>
</dbReference>
<name>A0A1H6WMI4_9BACT</name>
<gene>
    <name evidence="1" type="ORF">SAMN04487995_3588</name>
</gene>
<dbReference type="STRING" id="408657.SAMN04487995_3588"/>
<dbReference type="OrthoDB" id="951020at2"/>
<dbReference type="RefSeq" id="WP_090337471.1">
    <property type="nucleotide sequence ID" value="NZ_FNXY01000005.1"/>
</dbReference>
<dbReference type="AlphaFoldDB" id="A0A1H6WMI4"/>
<sequence length="234" mass="27155">MNKFSILLLLFLISANYSFSQKVKFQIFSPKELKGRKAVLLTREKGFAAIVHSIKLNSDIFNLDIDNDLVPDLYQLHVSQIKGSLFFFLEQGTQIRLDTNDVTKSTVTNSRSTLEWQAFERNIQKPSDDRIRSYALGEKQARKDRNADSLNFWIEKQALEKEDLVKKTGAFILENPASYVSLYLLKINWYALQDKGLFEKLDQSLTGHKTYIYLKEKNKKIAERQPVKVLNKLQ</sequence>
<protein>
    <recommendedName>
        <fullName evidence="3">DUF4369 domain-containing protein</fullName>
    </recommendedName>
</protein>
<organism evidence="1 2">
    <name type="scientific">Dyadobacter koreensis</name>
    <dbReference type="NCBI Taxonomy" id="408657"/>
    <lineage>
        <taxon>Bacteria</taxon>
        <taxon>Pseudomonadati</taxon>
        <taxon>Bacteroidota</taxon>
        <taxon>Cytophagia</taxon>
        <taxon>Cytophagales</taxon>
        <taxon>Spirosomataceae</taxon>
        <taxon>Dyadobacter</taxon>
    </lineage>
</organism>
<reference evidence="1 2" key="1">
    <citation type="submission" date="2016-10" db="EMBL/GenBank/DDBJ databases">
        <authorList>
            <person name="de Groot N.N."/>
        </authorList>
    </citation>
    <scope>NUCLEOTIDE SEQUENCE [LARGE SCALE GENOMIC DNA]</scope>
    <source>
        <strain evidence="1 2">DSM 19938</strain>
    </source>
</reference>
<dbReference type="EMBL" id="FNXY01000005">
    <property type="protein sequence ID" value="SEJ16966.1"/>
    <property type="molecule type" value="Genomic_DNA"/>
</dbReference>
<proteinExistence type="predicted"/>
<accession>A0A1H6WMI4</accession>
<keyword evidence="2" id="KW-1185">Reference proteome</keyword>
<evidence type="ECO:0000313" key="2">
    <source>
        <dbReference type="Proteomes" id="UP000199532"/>
    </source>
</evidence>